<proteinExistence type="inferred from homology"/>
<dbReference type="Proteomes" id="UP000321199">
    <property type="component" value="Chromosome"/>
</dbReference>
<evidence type="ECO:0000256" key="14">
    <source>
        <dbReference type="ARBA" id="ARBA00042773"/>
    </source>
</evidence>
<evidence type="ECO:0000256" key="10">
    <source>
        <dbReference type="ARBA" id="ARBA00023098"/>
    </source>
</evidence>
<dbReference type="Gene3D" id="3.30.300.30">
    <property type="match status" value="1"/>
</dbReference>
<feature type="domain" description="AMP-binding enzyme C-terminal" evidence="16">
    <location>
        <begin position="475"/>
        <end position="550"/>
    </location>
</feature>
<comment type="similarity">
    <text evidence="4">Belongs to the ATP-dependent AMP-binding enzyme family.</text>
</comment>
<name>A0A5B8RTG2_9BURK</name>
<keyword evidence="6" id="KW-0547">Nucleotide-binding</keyword>
<dbReference type="GO" id="GO:0005524">
    <property type="term" value="F:ATP binding"/>
    <property type="evidence" value="ECO:0007669"/>
    <property type="project" value="UniProtKB-KW"/>
</dbReference>
<comment type="subcellular location">
    <subcellularLocation>
        <location evidence="2">Membrane</location>
        <topology evidence="2">Peripheral membrane protein</topology>
    </subcellularLocation>
</comment>
<keyword evidence="5 17" id="KW-0436">Ligase</keyword>
<dbReference type="Gene3D" id="3.40.50.12780">
    <property type="entry name" value="N-terminal domain of ligase-like"/>
    <property type="match status" value="1"/>
</dbReference>
<dbReference type="GO" id="GO:0016020">
    <property type="term" value="C:membrane"/>
    <property type="evidence" value="ECO:0007669"/>
    <property type="project" value="UniProtKB-SubCell"/>
</dbReference>
<dbReference type="RefSeq" id="WP_146912522.1">
    <property type="nucleotide sequence ID" value="NZ_CP042344.1"/>
</dbReference>
<accession>A0A5B8RTG2</accession>
<dbReference type="EC" id="6.2.1.3" evidence="12"/>
<evidence type="ECO:0000313" key="17">
    <source>
        <dbReference type="EMBL" id="QEA12929.1"/>
    </source>
</evidence>
<dbReference type="InterPro" id="IPR050237">
    <property type="entry name" value="ATP-dep_AMP-bd_enzyme"/>
</dbReference>
<keyword evidence="10" id="KW-0443">Lipid metabolism</keyword>
<keyword evidence="11" id="KW-0472">Membrane</keyword>
<dbReference type="SUPFAM" id="SSF56801">
    <property type="entry name" value="Acetyl-CoA synthetase-like"/>
    <property type="match status" value="1"/>
</dbReference>
<keyword evidence="7" id="KW-0276">Fatty acid metabolism</keyword>
<dbReference type="InterPro" id="IPR025110">
    <property type="entry name" value="AMP-bd_C"/>
</dbReference>
<organism evidence="17 18">
    <name type="scientific">Comamonas flocculans</name>
    <dbReference type="NCBI Taxonomy" id="2597701"/>
    <lineage>
        <taxon>Bacteria</taxon>
        <taxon>Pseudomonadati</taxon>
        <taxon>Pseudomonadota</taxon>
        <taxon>Betaproteobacteria</taxon>
        <taxon>Burkholderiales</taxon>
        <taxon>Comamonadaceae</taxon>
        <taxon>Comamonas</taxon>
    </lineage>
</organism>
<evidence type="ECO:0000256" key="6">
    <source>
        <dbReference type="ARBA" id="ARBA00022741"/>
    </source>
</evidence>
<evidence type="ECO:0000259" key="15">
    <source>
        <dbReference type="Pfam" id="PF00501"/>
    </source>
</evidence>
<dbReference type="InterPro" id="IPR045851">
    <property type="entry name" value="AMP-bd_C_sf"/>
</dbReference>
<dbReference type="PANTHER" id="PTHR43767">
    <property type="entry name" value="LONG-CHAIN-FATTY-ACID--COA LIGASE"/>
    <property type="match status" value="1"/>
</dbReference>
<evidence type="ECO:0000256" key="12">
    <source>
        <dbReference type="ARBA" id="ARBA00026121"/>
    </source>
</evidence>
<dbReference type="FunFam" id="3.30.300.30:FF:000006">
    <property type="entry name" value="Long-chain-fatty-acid--CoA ligase FadD"/>
    <property type="match status" value="1"/>
</dbReference>
<dbReference type="PROSITE" id="PS00455">
    <property type="entry name" value="AMP_BINDING"/>
    <property type="match status" value="1"/>
</dbReference>
<gene>
    <name evidence="17" type="ORF">FOZ74_07745</name>
</gene>
<evidence type="ECO:0000313" key="18">
    <source>
        <dbReference type="Proteomes" id="UP000321199"/>
    </source>
</evidence>
<dbReference type="FunFam" id="3.40.50.12780:FF:000003">
    <property type="entry name" value="Long-chain-fatty-acid--CoA ligase FadD"/>
    <property type="match status" value="1"/>
</dbReference>
<evidence type="ECO:0000256" key="2">
    <source>
        <dbReference type="ARBA" id="ARBA00004170"/>
    </source>
</evidence>
<evidence type="ECO:0000256" key="7">
    <source>
        <dbReference type="ARBA" id="ARBA00022832"/>
    </source>
</evidence>
<feature type="domain" description="AMP-dependent synthetase/ligase" evidence="15">
    <location>
        <begin position="31"/>
        <end position="424"/>
    </location>
</feature>
<keyword evidence="18" id="KW-1185">Reference proteome</keyword>
<evidence type="ECO:0000256" key="3">
    <source>
        <dbReference type="ARBA" id="ARBA00005005"/>
    </source>
</evidence>
<dbReference type="InterPro" id="IPR000873">
    <property type="entry name" value="AMP-dep_synth/lig_dom"/>
</dbReference>
<evidence type="ECO:0000256" key="4">
    <source>
        <dbReference type="ARBA" id="ARBA00006432"/>
    </source>
</evidence>
<dbReference type="EMBL" id="CP042344">
    <property type="protein sequence ID" value="QEA12929.1"/>
    <property type="molecule type" value="Genomic_DNA"/>
</dbReference>
<sequence>MNERPWLAAYPQGVPADIDASQYQSLVQLMEEAFTKYATRTAYTFMGKDTTFAQTDAQSRQMAAYLQSLGLARGARVALMMPNIPQYPIAMAAVLRAGYVVVNVNPLYTPRELEHQLKDSGAQAIVILENFATTLQACLGATAVKHIVLCAMGDRLGLLKGALVNYVVRNVKKLVPHFELPGAVRFNDALDKGASLTLDKPELKPDDIALLQYTGGTTGVSKGAVLLHSNVIANVLQSEAWNEPVMKQVPAGEQPTSVCALPLYHIFAFTVNMMLSMRTGGKTILIPNPRDLPATLKELSKHTFHSFPAVNTLFNALANHPDFDTVNWKNLKVSVGGGMAVQAAVAQLWLDKTGCPVCEGYGLSETSPSASCNPVTAKEFSGTIGVPIPSTWMRILDDAGNDITASGEPGEIAIKGPQVMAGYWQRPDETAKVMTADGYFRTGDIGTMDARGYFKIVDRKKDMVLVSGFNVYPNEIEDVVARMPGVLECAVVGVPDEKTGEAVKLVIVRRDPSLTEEAVRQYCHDNLTGYKRPRHIEFRTEELPKSPVGKILRRELRKKK</sequence>
<dbReference type="CDD" id="cd05936">
    <property type="entry name" value="FC-FACS_FadD_like"/>
    <property type="match status" value="1"/>
</dbReference>
<evidence type="ECO:0000256" key="11">
    <source>
        <dbReference type="ARBA" id="ARBA00023136"/>
    </source>
</evidence>
<dbReference type="OrthoDB" id="9766486at2"/>
<dbReference type="InterPro" id="IPR042099">
    <property type="entry name" value="ANL_N_sf"/>
</dbReference>
<comment type="pathway">
    <text evidence="3">Lipid metabolism; fatty acid beta-oxidation.</text>
</comment>
<dbReference type="Pfam" id="PF13193">
    <property type="entry name" value="AMP-binding_C"/>
    <property type="match status" value="1"/>
</dbReference>
<reference evidence="17 18" key="1">
    <citation type="submission" date="2019-07" db="EMBL/GenBank/DDBJ databases">
        <title>Complete genome sequence of Comamonas sp. NLF 7-7 isolated from livestock.</title>
        <authorList>
            <person name="Kim D.H."/>
            <person name="Kim J.G."/>
        </authorList>
    </citation>
    <scope>NUCLEOTIDE SEQUENCE [LARGE SCALE GENOMIC DNA]</scope>
    <source>
        <strain evidence="17 18">NLF 7-7</strain>
    </source>
</reference>
<dbReference type="PANTHER" id="PTHR43767:SF8">
    <property type="entry name" value="LONG-CHAIN-FATTY-ACID--COA LIGASE"/>
    <property type="match status" value="1"/>
</dbReference>
<comment type="cofactor">
    <cofactor evidence="1">
        <name>Mg(2+)</name>
        <dbReference type="ChEBI" id="CHEBI:18420"/>
    </cofactor>
</comment>
<keyword evidence="9" id="KW-0460">Magnesium</keyword>
<dbReference type="NCBIfam" id="NF005463">
    <property type="entry name" value="PRK07059.1"/>
    <property type="match status" value="1"/>
</dbReference>
<dbReference type="AlphaFoldDB" id="A0A5B8RTG2"/>
<evidence type="ECO:0000259" key="16">
    <source>
        <dbReference type="Pfam" id="PF13193"/>
    </source>
</evidence>
<dbReference type="GO" id="GO:0004467">
    <property type="term" value="F:long-chain fatty acid-CoA ligase activity"/>
    <property type="evidence" value="ECO:0007669"/>
    <property type="project" value="UniProtKB-EC"/>
</dbReference>
<evidence type="ECO:0000256" key="1">
    <source>
        <dbReference type="ARBA" id="ARBA00001946"/>
    </source>
</evidence>
<evidence type="ECO:0000256" key="5">
    <source>
        <dbReference type="ARBA" id="ARBA00022598"/>
    </source>
</evidence>
<dbReference type="Pfam" id="PF00501">
    <property type="entry name" value="AMP-binding"/>
    <property type="match status" value="1"/>
</dbReference>
<keyword evidence="8" id="KW-0067">ATP-binding</keyword>
<dbReference type="InterPro" id="IPR020845">
    <property type="entry name" value="AMP-binding_CS"/>
</dbReference>
<protein>
    <recommendedName>
        <fullName evidence="13">Long-chain-fatty-acid--CoA ligase</fullName>
        <ecNumber evidence="12">6.2.1.3</ecNumber>
    </recommendedName>
    <alternativeName>
        <fullName evidence="14">Long-chain acyl-CoA synthetase</fullName>
    </alternativeName>
</protein>
<dbReference type="KEGG" id="cof:FOZ74_07745"/>
<evidence type="ECO:0000256" key="8">
    <source>
        <dbReference type="ARBA" id="ARBA00022840"/>
    </source>
</evidence>
<evidence type="ECO:0000256" key="13">
    <source>
        <dbReference type="ARBA" id="ARBA00039545"/>
    </source>
</evidence>
<evidence type="ECO:0000256" key="9">
    <source>
        <dbReference type="ARBA" id="ARBA00022842"/>
    </source>
</evidence>